<feature type="region of interest" description="Disordered" evidence="1">
    <location>
        <begin position="1"/>
        <end position="27"/>
    </location>
</feature>
<dbReference type="InterPro" id="IPR048386">
    <property type="entry name" value="Med15_C"/>
</dbReference>
<dbReference type="EMBL" id="CAJFCW020000004">
    <property type="protein sequence ID" value="CAG9112057.1"/>
    <property type="molecule type" value="Genomic_DNA"/>
</dbReference>
<gene>
    <name evidence="3" type="ORF">BOKJ2_LOCUS8096</name>
</gene>
<evidence type="ECO:0000256" key="1">
    <source>
        <dbReference type="SAM" id="MobiDB-lite"/>
    </source>
</evidence>
<name>A0A811KSV2_9BILA</name>
<feature type="compositionally biased region" description="Polar residues" evidence="1">
    <location>
        <begin position="277"/>
        <end position="313"/>
    </location>
</feature>
<protein>
    <recommendedName>
        <fullName evidence="2">ARC105/Med15 mediator subunit C-terminal domain-containing protein</fullName>
    </recommendedName>
</protein>
<feature type="domain" description="ARC105/Med15 mediator subunit C-terminal" evidence="2">
    <location>
        <begin position="486"/>
        <end position="589"/>
    </location>
</feature>
<dbReference type="Pfam" id="PF21539">
    <property type="entry name" value="Med15_C"/>
    <property type="match status" value="1"/>
</dbReference>
<dbReference type="OrthoDB" id="445326at2759"/>
<evidence type="ECO:0000313" key="4">
    <source>
        <dbReference type="Proteomes" id="UP000614601"/>
    </source>
</evidence>
<dbReference type="Proteomes" id="UP000614601">
    <property type="component" value="Unassembled WGS sequence"/>
</dbReference>
<dbReference type="AlphaFoldDB" id="A0A811KSV2"/>
<feature type="compositionally biased region" description="Polar residues" evidence="1">
    <location>
        <begin position="179"/>
        <end position="191"/>
    </location>
</feature>
<comment type="caution">
    <text evidence="3">The sequence shown here is derived from an EMBL/GenBank/DDBJ whole genome shotgun (WGS) entry which is preliminary data.</text>
</comment>
<evidence type="ECO:0000259" key="2">
    <source>
        <dbReference type="Pfam" id="PF21539"/>
    </source>
</evidence>
<reference evidence="3" key="1">
    <citation type="submission" date="2020-09" db="EMBL/GenBank/DDBJ databases">
        <authorList>
            <person name="Kikuchi T."/>
        </authorList>
    </citation>
    <scope>NUCLEOTIDE SEQUENCE</scope>
    <source>
        <strain evidence="3">SH1</strain>
    </source>
</reference>
<proteinExistence type="predicted"/>
<accession>A0A811KSV2</accession>
<organism evidence="3 4">
    <name type="scientific">Bursaphelenchus okinawaensis</name>
    <dbReference type="NCBI Taxonomy" id="465554"/>
    <lineage>
        <taxon>Eukaryota</taxon>
        <taxon>Metazoa</taxon>
        <taxon>Ecdysozoa</taxon>
        <taxon>Nematoda</taxon>
        <taxon>Chromadorea</taxon>
        <taxon>Rhabditida</taxon>
        <taxon>Tylenchina</taxon>
        <taxon>Tylenchomorpha</taxon>
        <taxon>Aphelenchoidea</taxon>
        <taxon>Aphelenchoididae</taxon>
        <taxon>Bursaphelenchus</taxon>
    </lineage>
</organism>
<dbReference type="Proteomes" id="UP000783686">
    <property type="component" value="Unassembled WGS sequence"/>
</dbReference>
<feature type="region of interest" description="Disordered" evidence="1">
    <location>
        <begin position="125"/>
        <end position="321"/>
    </location>
</feature>
<feature type="compositionally biased region" description="Low complexity" evidence="1">
    <location>
        <begin position="125"/>
        <end position="163"/>
    </location>
</feature>
<evidence type="ECO:0000313" key="3">
    <source>
        <dbReference type="EMBL" id="CAD5218886.1"/>
    </source>
</evidence>
<dbReference type="EMBL" id="CAJFDH010000004">
    <property type="protein sequence ID" value="CAD5218886.1"/>
    <property type="molecule type" value="Genomic_DNA"/>
</dbReference>
<feature type="compositionally biased region" description="Polar residues" evidence="1">
    <location>
        <begin position="204"/>
        <end position="233"/>
    </location>
</feature>
<keyword evidence="4" id="KW-1185">Reference proteome</keyword>
<sequence length="609" mass="69035">MNNINYGNQGPGGQMHPQHYVQGGQPNRMGMQQGNRMMTNQQMQSQNMVHMQRYPNQQGQPAPHPMNQLTPQQRYLFNVLAHNLNGEFKLRFDAAKDSSEKFKILTEFKNSLSSQSLSQMMHNHQRQAAQNQMHQQVQRQGSFQMGQQGQFPQQGQQHEQFQQMRSQQFMGQPALGQEQKPQIGQQNSPQVVQRPGSVKAVVQPSPQFAGQYQQSGPSVNGPGTPQQATQIKNHSPMPPGQQIGQIKTIQRPGGPPSVNQGRPMQYAPSPGTVIGSGVQNQSSQPNAGQQPPSVQSQRAGTPNTQRRAGQTPTPADKDQPEYKAVLDELKSMRPQITVLLERVKLDRHHNLENSLVKVIEVMDGRKDVDIKLMQRLLGNVKHSINVHKPTRALIDFVSRINKVPAELESNYLPDKWDPMDKYKIRVPQRMRDSIKQAMEEDRLRRKRKAPTMTEVKVENDDQGAVYELKSHTPKAAKIRVKRAMFEELEKYNYYVDPDFLPVTDNSSYVQVIVDFKPKEMNKLDYAVPPLRLLIPRDYPAQPVQLGQLVPFKADIQSPVTVKVMEALTREANEQVLSSLVDLITTWRKVAVKLLIPNADREIRKQLGVC</sequence>